<dbReference type="AlphaFoldDB" id="A0A7S3PJK5"/>
<keyword evidence="1" id="KW-0812">Transmembrane</keyword>
<name>A0A7S3PJK5_9STRA</name>
<protein>
    <submittedName>
        <fullName evidence="2">Uncharacterized protein</fullName>
    </submittedName>
</protein>
<feature type="transmembrane region" description="Helical" evidence="1">
    <location>
        <begin position="30"/>
        <end position="48"/>
    </location>
</feature>
<evidence type="ECO:0000256" key="1">
    <source>
        <dbReference type="SAM" id="Phobius"/>
    </source>
</evidence>
<proteinExistence type="predicted"/>
<organism evidence="2">
    <name type="scientific">Aplanochytrium stocchinoi</name>
    <dbReference type="NCBI Taxonomy" id="215587"/>
    <lineage>
        <taxon>Eukaryota</taxon>
        <taxon>Sar</taxon>
        <taxon>Stramenopiles</taxon>
        <taxon>Bigyra</taxon>
        <taxon>Labyrinthulomycetes</taxon>
        <taxon>Thraustochytrida</taxon>
        <taxon>Thraustochytriidae</taxon>
        <taxon>Aplanochytrium</taxon>
    </lineage>
</organism>
<evidence type="ECO:0000313" key="2">
    <source>
        <dbReference type="EMBL" id="CAE0441377.1"/>
    </source>
</evidence>
<keyword evidence="1" id="KW-1133">Transmembrane helix</keyword>
<gene>
    <name evidence="2" type="ORF">ASTO00021_LOCUS11508</name>
</gene>
<dbReference type="EMBL" id="HBIN01015173">
    <property type="protein sequence ID" value="CAE0441377.1"/>
    <property type="molecule type" value="Transcribed_RNA"/>
</dbReference>
<sequence>MASENMKSMKVVTSTEDSEGWKVECNMKKAVAAVVFFLFVFAAGLYIGEEYHGNMKALMGSPGGDNLKNIREPQIVKLGDDMNFEIPGNMGFDAAAMIEASTKLETTIMEYYGDEIINRMKNDGAFGVAWDNPAYVKGRNYLAKNMIRELLQKMNYTIGVIGSSVAAAHDNCNYDSYEKQLQRLLSPVWKAVGTDIEVRNAGEGGACSDSHQNQIYCVENMVGGDVDLVHYSWTYFEGGAKGIPEHELLLRWVLMMEKAPTLQLLNVGGTKMDKKIGCLEDDRNQKLFKAYGADFGYNAFCLEAGLWRNKKYTGKVWGQVGDGVHNITRYGAETPDLEKHRKESLGVVWRNWHPGPLGFQLVADMFALLHIDALKVAIRSIALKAKEIDGATVVSIDDFSDFQVPLMADDLIQPLFADPEIGILESPPGCLNLEKPTYGYHQVSIVPPGDTLNPYAGQILGETNGGWTMFYNANEAHRLIPKAERNFKYCWHLDSCGAVTSESSNTGWLVFKLPKMTKGKVILCGCCTASKEPAKDMFLENEDVEITFDGKVLDRSTFKQFPTKKCVQILGQFPPDMNDSGGHLYVGIRMLKPHVAATRVVRISHIIAF</sequence>
<keyword evidence="1" id="KW-0472">Membrane</keyword>
<reference evidence="2" key="1">
    <citation type="submission" date="2021-01" db="EMBL/GenBank/DDBJ databases">
        <authorList>
            <person name="Corre E."/>
            <person name="Pelletier E."/>
            <person name="Niang G."/>
            <person name="Scheremetjew M."/>
            <person name="Finn R."/>
            <person name="Kale V."/>
            <person name="Holt S."/>
            <person name="Cochrane G."/>
            <person name="Meng A."/>
            <person name="Brown T."/>
            <person name="Cohen L."/>
        </authorList>
    </citation>
    <scope>NUCLEOTIDE SEQUENCE</scope>
    <source>
        <strain evidence="2">GSBS06</strain>
    </source>
</reference>
<accession>A0A7S3PJK5</accession>